<keyword evidence="3" id="KW-1185">Reference proteome</keyword>
<dbReference type="RefSeq" id="XP_012654154.1">
    <property type="nucleotide sequence ID" value="XM_012798700.1"/>
</dbReference>
<organism evidence="2 3">
    <name type="scientific">Tetrahymena thermophila (strain SB210)</name>
    <dbReference type="NCBI Taxonomy" id="312017"/>
    <lineage>
        <taxon>Eukaryota</taxon>
        <taxon>Sar</taxon>
        <taxon>Alveolata</taxon>
        <taxon>Ciliophora</taxon>
        <taxon>Intramacronucleata</taxon>
        <taxon>Oligohymenophorea</taxon>
        <taxon>Hymenostomatida</taxon>
        <taxon>Tetrahymenina</taxon>
        <taxon>Tetrahymenidae</taxon>
        <taxon>Tetrahymena</taxon>
    </lineage>
</organism>
<dbReference type="PANTHER" id="PTHR11799">
    <property type="entry name" value="PARAOXONASE"/>
    <property type="match status" value="1"/>
</dbReference>
<dbReference type="KEGG" id="tet:TTHERM_000470733"/>
<keyword evidence="2" id="KW-0472">Membrane</keyword>
<keyword evidence="1" id="KW-0732">Signal</keyword>
<keyword evidence="2" id="KW-0812">Transmembrane</keyword>
<dbReference type="EMBL" id="GG662622">
    <property type="protein sequence ID" value="EWS73305.1"/>
    <property type="molecule type" value="Genomic_DNA"/>
</dbReference>
<dbReference type="PANTHER" id="PTHR11799:SF12">
    <property type="entry name" value="PARAOXONASE-RELATED"/>
    <property type="match status" value="1"/>
</dbReference>
<feature type="signal peptide" evidence="1">
    <location>
        <begin position="1"/>
        <end position="20"/>
    </location>
</feature>
<proteinExistence type="predicted"/>
<gene>
    <name evidence="2" type="ORF">TTHERM_000470733</name>
</gene>
<dbReference type="OrthoDB" id="432162at2759"/>
<evidence type="ECO:0000313" key="3">
    <source>
        <dbReference type="Proteomes" id="UP000009168"/>
    </source>
</evidence>
<dbReference type="AlphaFoldDB" id="W7X289"/>
<dbReference type="InterPro" id="IPR011042">
    <property type="entry name" value="6-blade_b-propeller_TolB-like"/>
</dbReference>
<sequence length="391" mass="43830">MARFLCFAAILVLGILGGLAANIVYKLGVFSNPIETQGYSCKLLEKQGVHTKGPEDILIYNSTYLITTSNDNFQMWEVGQYTDALDGAINLVKNYKTNPEIVSLKILNFPKSVRFHPHGAYIRKQDDTLFVVNHSYSSGNGDRVEVFALNIEEKTLIYKNSIQLPSYFTGVANNLVVTSKGTMYITKYIATEDPLSGRQNKPFLLQLEYIYHVLFLVHKTNAYKCTFEENWTSKNPLSTNCVAQLQTNSIMANGITWDGKDTLYLADTTNKFVKRYKITDNQLEQTGQVMLSFAGDNIEYDPETGYLYSAGPTKPINHITYAEKGKKAGKEVYGADEFWCGVGYVDTKTFTFKEVAQLKSSVIGCSSAYVSNNKLIIGSWTEKALVECNKQ</sequence>
<evidence type="ECO:0000256" key="1">
    <source>
        <dbReference type="SAM" id="SignalP"/>
    </source>
</evidence>
<dbReference type="eggNOG" id="ENOG502SFGC">
    <property type="taxonomic scope" value="Eukaryota"/>
</dbReference>
<dbReference type="GeneID" id="24439146"/>
<dbReference type="InterPro" id="IPR051288">
    <property type="entry name" value="Serum_paraoxonase/arylesterase"/>
</dbReference>
<dbReference type="Gene3D" id="2.120.10.30">
    <property type="entry name" value="TolB, C-terminal domain"/>
    <property type="match status" value="1"/>
</dbReference>
<name>W7X289_TETTS</name>
<protein>
    <submittedName>
        <fullName evidence="2">Transmembrane protein, putative</fullName>
    </submittedName>
</protein>
<accession>W7X289</accession>
<dbReference type="InParanoid" id="W7X289"/>
<evidence type="ECO:0000313" key="2">
    <source>
        <dbReference type="EMBL" id="EWS73305.1"/>
    </source>
</evidence>
<dbReference type="Proteomes" id="UP000009168">
    <property type="component" value="Unassembled WGS sequence"/>
</dbReference>
<reference evidence="3" key="1">
    <citation type="journal article" date="2006" name="PLoS Biol.">
        <title>Macronuclear genome sequence of the ciliate Tetrahymena thermophila, a model eukaryote.</title>
        <authorList>
            <person name="Eisen J.A."/>
            <person name="Coyne R.S."/>
            <person name="Wu M."/>
            <person name="Wu D."/>
            <person name="Thiagarajan M."/>
            <person name="Wortman J.R."/>
            <person name="Badger J.H."/>
            <person name="Ren Q."/>
            <person name="Amedeo P."/>
            <person name="Jones K.M."/>
            <person name="Tallon L.J."/>
            <person name="Delcher A.L."/>
            <person name="Salzberg S.L."/>
            <person name="Silva J.C."/>
            <person name="Haas B.J."/>
            <person name="Majoros W.H."/>
            <person name="Farzad M."/>
            <person name="Carlton J.M."/>
            <person name="Smith R.K. Jr."/>
            <person name="Garg J."/>
            <person name="Pearlman R.E."/>
            <person name="Karrer K.M."/>
            <person name="Sun L."/>
            <person name="Manning G."/>
            <person name="Elde N.C."/>
            <person name="Turkewitz A.P."/>
            <person name="Asai D.J."/>
            <person name="Wilkes D.E."/>
            <person name="Wang Y."/>
            <person name="Cai H."/>
            <person name="Collins K."/>
            <person name="Stewart B.A."/>
            <person name="Lee S.R."/>
            <person name="Wilamowska K."/>
            <person name="Weinberg Z."/>
            <person name="Ruzzo W.L."/>
            <person name="Wloga D."/>
            <person name="Gaertig J."/>
            <person name="Frankel J."/>
            <person name="Tsao C.-C."/>
            <person name="Gorovsky M.A."/>
            <person name="Keeling P.J."/>
            <person name="Waller R.F."/>
            <person name="Patron N.J."/>
            <person name="Cherry J.M."/>
            <person name="Stover N.A."/>
            <person name="Krieger C.J."/>
            <person name="del Toro C."/>
            <person name="Ryder H.F."/>
            <person name="Williamson S.C."/>
            <person name="Barbeau R.A."/>
            <person name="Hamilton E.P."/>
            <person name="Orias E."/>
        </authorList>
    </citation>
    <scope>NUCLEOTIDE SEQUENCE [LARGE SCALE GENOMIC DNA]</scope>
    <source>
        <strain evidence="3">SB210</strain>
    </source>
</reference>
<feature type="chain" id="PRO_5004903330" evidence="1">
    <location>
        <begin position="21"/>
        <end position="391"/>
    </location>
</feature>
<dbReference type="SUPFAM" id="SSF63829">
    <property type="entry name" value="Calcium-dependent phosphotriesterase"/>
    <property type="match status" value="1"/>
</dbReference>